<dbReference type="AlphaFoldDB" id="A0A453MXV5"/>
<reference evidence="2" key="5">
    <citation type="journal article" date="2021" name="G3 (Bethesda)">
        <title>Aegilops tauschii genome assembly Aet v5.0 features greater sequence contiguity and improved annotation.</title>
        <authorList>
            <person name="Wang L."/>
            <person name="Zhu T."/>
            <person name="Rodriguez J.C."/>
            <person name="Deal K.R."/>
            <person name="Dubcovsky J."/>
            <person name="McGuire P.E."/>
            <person name="Lux T."/>
            <person name="Spannagl M."/>
            <person name="Mayer K.F.X."/>
            <person name="Baldrich P."/>
            <person name="Meyers B.C."/>
            <person name="Huo N."/>
            <person name="Gu Y.Q."/>
            <person name="Zhou H."/>
            <person name="Devos K.M."/>
            <person name="Bennetzen J.L."/>
            <person name="Unver T."/>
            <person name="Budak H."/>
            <person name="Gulick P.J."/>
            <person name="Galiba G."/>
            <person name="Kalapos B."/>
            <person name="Nelson D.R."/>
            <person name="Li P."/>
            <person name="You F.M."/>
            <person name="Luo M.C."/>
            <person name="Dvorak J."/>
        </authorList>
    </citation>
    <scope>NUCLEOTIDE SEQUENCE [LARGE SCALE GENOMIC DNA]</scope>
    <source>
        <strain evidence="2">cv. AL8/78</strain>
    </source>
</reference>
<dbReference type="Proteomes" id="UP000015105">
    <property type="component" value="Chromosome 6D"/>
</dbReference>
<reference evidence="3" key="2">
    <citation type="journal article" date="2017" name="Nat. Plants">
        <title>The Aegilops tauschii genome reveals multiple impacts of transposons.</title>
        <authorList>
            <person name="Zhao G."/>
            <person name="Zou C."/>
            <person name="Li K."/>
            <person name="Wang K."/>
            <person name="Li T."/>
            <person name="Gao L."/>
            <person name="Zhang X."/>
            <person name="Wang H."/>
            <person name="Yang Z."/>
            <person name="Liu X."/>
            <person name="Jiang W."/>
            <person name="Mao L."/>
            <person name="Kong X."/>
            <person name="Jiao Y."/>
            <person name="Jia J."/>
        </authorList>
    </citation>
    <scope>NUCLEOTIDE SEQUENCE [LARGE SCALE GENOMIC DNA]</scope>
    <source>
        <strain evidence="3">cv. AL8/78</strain>
    </source>
</reference>
<dbReference type="Gramene" id="AET6Gv20138000.1">
    <property type="protein sequence ID" value="AET6Gv20138000.1"/>
    <property type="gene ID" value="AET6Gv20138000"/>
</dbReference>
<reference evidence="3" key="1">
    <citation type="journal article" date="2014" name="Science">
        <title>Ancient hybridizations among the ancestral genomes of bread wheat.</title>
        <authorList>
            <consortium name="International Wheat Genome Sequencing Consortium,"/>
            <person name="Marcussen T."/>
            <person name="Sandve S.R."/>
            <person name="Heier L."/>
            <person name="Spannagl M."/>
            <person name="Pfeifer M."/>
            <person name="Jakobsen K.S."/>
            <person name="Wulff B.B."/>
            <person name="Steuernagel B."/>
            <person name="Mayer K.F."/>
            <person name="Olsen O.A."/>
        </authorList>
    </citation>
    <scope>NUCLEOTIDE SEQUENCE [LARGE SCALE GENOMIC DNA]</scope>
    <source>
        <strain evidence="3">cv. AL8/78</strain>
    </source>
</reference>
<organism evidence="2 3">
    <name type="scientific">Aegilops tauschii subsp. strangulata</name>
    <name type="common">Goatgrass</name>
    <dbReference type="NCBI Taxonomy" id="200361"/>
    <lineage>
        <taxon>Eukaryota</taxon>
        <taxon>Viridiplantae</taxon>
        <taxon>Streptophyta</taxon>
        <taxon>Embryophyta</taxon>
        <taxon>Tracheophyta</taxon>
        <taxon>Spermatophyta</taxon>
        <taxon>Magnoliopsida</taxon>
        <taxon>Liliopsida</taxon>
        <taxon>Poales</taxon>
        <taxon>Poaceae</taxon>
        <taxon>BOP clade</taxon>
        <taxon>Pooideae</taxon>
        <taxon>Triticodae</taxon>
        <taxon>Triticeae</taxon>
        <taxon>Triticinae</taxon>
        <taxon>Aegilops</taxon>
    </lineage>
</organism>
<evidence type="ECO:0000313" key="3">
    <source>
        <dbReference type="Proteomes" id="UP000015105"/>
    </source>
</evidence>
<reference evidence="2" key="4">
    <citation type="submission" date="2019-03" db="UniProtKB">
        <authorList>
            <consortium name="EnsemblPlants"/>
        </authorList>
    </citation>
    <scope>IDENTIFICATION</scope>
</reference>
<evidence type="ECO:0000256" key="1">
    <source>
        <dbReference type="SAM" id="MobiDB-lite"/>
    </source>
</evidence>
<sequence>PLLGVKITQPDSPSHQQSPASTTVLSSVDPEEAIGCTRKEMEAKRSRAAAMAALCVLLFLLLLPRQAAAKSRSEYCECFDGCYLSCRNDHHNPRWDCIPSCQDSCTIF</sequence>
<reference evidence="2" key="3">
    <citation type="journal article" date="2017" name="Nature">
        <title>Genome sequence of the progenitor of the wheat D genome Aegilops tauschii.</title>
        <authorList>
            <person name="Luo M.C."/>
            <person name="Gu Y.Q."/>
            <person name="Puiu D."/>
            <person name="Wang H."/>
            <person name="Twardziok S.O."/>
            <person name="Deal K.R."/>
            <person name="Huo N."/>
            <person name="Zhu T."/>
            <person name="Wang L."/>
            <person name="Wang Y."/>
            <person name="McGuire P.E."/>
            <person name="Liu S."/>
            <person name="Long H."/>
            <person name="Ramasamy R.K."/>
            <person name="Rodriguez J.C."/>
            <person name="Van S.L."/>
            <person name="Yuan L."/>
            <person name="Wang Z."/>
            <person name="Xia Z."/>
            <person name="Xiao L."/>
            <person name="Anderson O.D."/>
            <person name="Ouyang S."/>
            <person name="Liang Y."/>
            <person name="Zimin A.V."/>
            <person name="Pertea G."/>
            <person name="Qi P."/>
            <person name="Bennetzen J.L."/>
            <person name="Dai X."/>
            <person name="Dawson M.W."/>
            <person name="Muller H.G."/>
            <person name="Kugler K."/>
            <person name="Rivarola-Duarte L."/>
            <person name="Spannagl M."/>
            <person name="Mayer K.F.X."/>
            <person name="Lu F.H."/>
            <person name="Bevan M.W."/>
            <person name="Leroy P."/>
            <person name="Li P."/>
            <person name="You F.M."/>
            <person name="Sun Q."/>
            <person name="Liu Z."/>
            <person name="Lyons E."/>
            <person name="Wicker T."/>
            <person name="Salzberg S.L."/>
            <person name="Devos K.M."/>
            <person name="Dvorak J."/>
        </authorList>
    </citation>
    <scope>NUCLEOTIDE SEQUENCE [LARGE SCALE GENOMIC DNA]</scope>
    <source>
        <strain evidence="2">cv. AL8/78</strain>
    </source>
</reference>
<dbReference type="PANTHER" id="PTHR36483:SF9">
    <property type="entry name" value="ACIDIC PROTEIN"/>
    <property type="match status" value="1"/>
</dbReference>
<evidence type="ECO:0000313" key="2">
    <source>
        <dbReference type="EnsemblPlants" id="AET6Gv20138000.1"/>
    </source>
</evidence>
<keyword evidence="3" id="KW-1185">Reference proteome</keyword>
<protein>
    <submittedName>
        <fullName evidence="2">Uncharacterized protein</fullName>
    </submittedName>
</protein>
<name>A0A453MXV5_AEGTS</name>
<feature type="compositionally biased region" description="Polar residues" evidence="1">
    <location>
        <begin position="9"/>
        <end position="24"/>
    </location>
</feature>
<accession>A0A453MXV5</accession>
<dbReference type="PANTHER" id="PTHR36483">
    <property type="entry name" value="OS02G0130700 PROTEIN"/>
    <property type="match status" value="1"/>
</dbReference>
<dbReference type="EnsemblPlants" id="AET6Gv20138000.1">
    <property type="protein sequence ID" value="AET6Gv20138000.1"/>
    <property type="gene ID" value="AET6Gv20138000"/>
</dbReference>
<feature type="region of interest" description="Disordered" evidence="1">
    <location>
        <begin position="1"/>
        <end position="24"/>
    </location>
</feature>
<proteinExistence type="predicted"/>